<dbReference type="GO" id="GO:0020037">
    <property type="term" value="F:heme binding"/>
    <property type="evidence" value="ECO:0007669"/>
    <property type="project" value="InterPro"/>
</dbReference>
<feature type="binding site" description="axial binding residue" evidence="5">
    <location>
        <position position="202"/>
    </location>
    <ligand>
        <name>heme c</name>
        <dbReference type="ChEBI" id="CHEBI:61717"/>
        <label>2</label>
    </ligand>
    <ligandPart>
        <name>Fe</name>
        <dbReference type="ChEBI" id="CHEBI:18248"/>
    </ligandPart>
</feature>
<evidence type="ECO:0000256" key="1">
    <source>
        <dbReference type="ARBA" id="ARBA00022617"/>
    </source>
</evidence>
<dbReference type="InterPro" id="IPR036909">
    <property type="entry name" value="Cyt_c-like_dom_sf"/>
</dbReference>
<evidence type="ECO:0000313" key="7">
    <source>
        <dbReference type="EMBL" id="RZU00443.1"/>
    </source>
</evidence>
<feature type="binding site" description="axial binding residue" evidence="5">
    <location>
        <position position="96"/>
    </location>
    <ligand>
        <name>heme c</name>
        <dbReference type="ChEBI" id="CHEBI:61717"/>
        <label>1</label>
    </ligand>
    <ligandPart>
        <name>Fe</name>
        <dbReference type="ChEBI" id="CHEBI:18248"/>
    </ligandPart>
</feature>
<feature type="binding site" description="covalent" evidence="4">
    <location>
        <position position="156"/>
    </location>
    <ligand>
        <name>heme c</name>
        <dbReference type="ChEBI" id="CHEBI:61717"/>
        <label>2</label>
    </ligand>
</feature>
<dbReference type="RefSeq" id="WP_130303932.1">
    <property type="nucleotide sequence ID" value="NZ_SHKO01000001.1"/>
</dbReference>
<evidence type="ECO:0000256" key="5">
    <source>
        <dbReference type="PIRSR" id="PIRSR000005-2"/>
    </source>
</evidence>
<dbReference type="Proteomes" id="UP000293398">
    <property type="component" value="Unassembled WGS sequence"/>
</dbReference>
<evidence type="ECO:0000259" key="6">
    <source>
        <dbReference type="PROSITE" id="PS51007"/>
    </source>
</evidence>
<dbReference type="EMBL" id="SHKO01000001">
    <property type="protein sequence ID" value="RZU00443.1"/>
    <property type="molecule type" value="Genomic_DNA"/>
</dbReference>
<keyword evidence="2 5" id="KW-0479">Metal-binding</keyword>
<feature type="binding site" description="covalent" evidence="4">
    <location>
        <position position="52"/>
    </location>
    <ligand>
        <name>heme c</name>
        <dbReference type="ChEBI" id="CHEBI:61717"/>
        <label>1</label>
    </ligand>
</feature>
<dbReference type="InterPro" id="IPR050597">
    <property type="entry name" value="Cytochrome_c_Oxidase_Subunit"/>
</dbReference>
<dbReference type="InterPro" id="IPR009056">
    <property type="entry name" value="Cyt_c-like_dom"/>
</dbReference>
<feature type="binding site" description="covalent" evidence="4">
    <location>
        <position position="55"/>
    </location>
    <ligand>
        <name>heme c</name>
        <dbReference type="ChEBI" id="CHEBI:61717"/>
        <label>1</label>
    </ligand>
</feature>
<evidence type="ECO:0000313" key="8">
    <source>
        <dbReference type="Proteomes" id="UP000293398"/>
    </source>
</evidence>
<dbReference type="GO" id="GO:0005506">
    <property type="term" value="F:iron ion binding"/>
    <property type="evidence" value="ECO:0007669"/>
    <property type="project" value="InterPro"/>
</dbReference>
<comment type="PTM">
    <text evidence="4">Binds 2 heme c groups covalently per subunit.</text>
</comment>
<feature type="binding site" description="axial binding residue" evidence="5">
    <location>
        <position position="56"/>
    </location>
    <ligand>
        <name>heme c</name>
        <dbReference type="ChEBI" id="CHEBI:61717"/>
        <label>1</label>
    </ligand>
    <ligandPart>
        <name>Fe</name>
        <dbReference type="ChEBI" id="CHEBI:18248"/>
    </ligandPart>
</feature>
<keyword evidence="1 4" id="KW-0349">Heme</keyword>
<protein>
    <submittedName>
        <fullName evidence="7">Cytochrome c553</fullName>
    </submittedName>
</protein>
<feature type="domain" description="Cytochrome c" evidence="6">
    <location>
        <begin position="142"/>
        <end position="225"/>
    </location>
</feature>
<dbReference type="PIRSF" id="PIRSF000005">
    <property type="entry name" value="Cytochrome_c4"/>
    <property type="match status" value="1"/>
</dbReference>
<dbReference type="PANTHER" id="PTHR33751:SF11">
    <property type="entry name" value="BLL4483 PROTEIN"/>
    <property type="match status" value="1"/>
</dbReference>
<gene>
    <name evidence="7" type="ORF">EV681_2253</name>
</gene>
<dbReference type="PANTHER" id="PTHR33751">
    <property type="entry name" value="CBB3-TYPE CYTOCHROME C OXIDASE SUBUNIT FIXP"/>
    <property type="match status" value="1"/>
</dbReference>
<dbReference type="OrthoDB" id="9773456at2"/>
<dbReference type="InterPro" id="IPR024167">
    <property type="entry name" value="Cytochrome_c4-like"/>
</dbReference>
<keyword evidence="8" id="KW-1185">Reference proteome</keyword>
<dbReference type="Gene3D" id="1.10.760.10">
    <property type="entry name" value="Cytochrome c-like domain"/>
    <property type="match status" value="2"/>
</dbReference>
<dbReference type="SUPFAM" id="SSF46626">
    <property type="entry name" value="Cytochrome c"/>
    <property type="match status" value="2"/>
</dbReference>
<evidence type="ECO:0000256" key="3">
    <source>
        <dbReference type="ARBA" id="ARBA00023004"/>
    </source>
</evidence>
<evidence type="ECO:0000256" key="2">
    <source>
        <dbReference type="ARBA" id="ARBA00022723"/>
    </source>
</evidence>
<organism evidence="7 8">
    <name type="scientific">Advenella incenata</name>
    <dbReference type="NCBI Taxonomy" id="267800"/>
    <lineage>
        <taxon>Bacteria</taxon>
        <taxon>Pseudomonadati</taxon>
        <taxon>Pseudomonadota</taxon>
        <taxon>Betaproteobacteria</taxon>
        <taxon>Burkholderiales</taxon>
        <taxon>Alcaligenaceae</taxon>
    </lineage>
</organism>
<evidence type="ECO:0000256" key="4">
    <source>
        <dbReference type="PIRSR" id="PIRSR000005-1"/>
    </source>
</evidence>
<dbReference type="Pfam" id="PF00034">
    <property type="entry name" value="Cytochrom_C"/>
    <property type="match status" value="2"/>
</dbReference>
<dbReference type="PROSITE" id="PS51007">
    <property type="entry name" value="CYTC"/>
    <property type="match status" value="2"/>
</dbReference>
<accession>A0A4Q7VV32</accession>
<dbReference type="GO" id="GO:0009055">
    <property type="term" value="F:electron transfer activity"/>
    <property type="evidence" value="ECO:0007669"/>
    <property type="project" value="InterPro"/>
</dbReference>
<feature type="binding site" description="covalent" evidence="4">
    <location>
        <position position="159"/>
    </location>
    <ligand>
        <name>heme c</name>
        <dbReference type="ChEBI" id="CHEBI:61717"/>
        <label>2</label>
    </ligand>
</feature>
<comment type="caution">
    <text evidence="7">The sequence shown here is derived from an EMBL/GenBank/DDBJ whole genome shotgun (WGS) entry which is preliminary data.</text>
</comment>
<reference evidence="7 8" key="1">
    <citation type="submission" date="2019-02" db="EMBL/GenBank/DDBJ databases">
        <title>Genomic Encyclopedia of Type Strains, Phase IV (KMG-IV): sequencing the most valuable type-strain genomes for metagenomic binning, comparative biology and taxonomic classification.</title>
        <authorList>
            <person name="Goeker M."/>
        </authorList>
    </citation>
    <scope>NUCLEOTIDE SEQUENCE [LARGE SCALE GENOMIC DNA]</scope>
    <source>
        <strain evidence="7 8">DSM 23814</strain>
    </source>
</reference>
<proteinExistence type="predicted"/>
<sequence length="244" mass="25353">MNRNRKKRSGIFMLAIVGAGSLFWLSIGIATADDVTQGKSIAAKGITGQAPCMACHGANGEGIAAAGFPFLAGLPAAYLEAQLVDFAQGRRKQAVMEPIAKALSAEQKKAIAAWYASLSPVIDPGHAVQLQDSYPKGKKGAWLAQRGDWLRGLPACVQCHGPGGIGVAPTFPALAGQSALYIKNQLLAWKTGTRADDPHGLMAHLARKLTDEEIDGVSTYFGSDIGAVAASTTTTQKPAKAGGQ</sequence>
<dbReference type="AlphaFoldDB" id="A0A4Q7VV32"/>
<feature type="domain" description="Cytochrome c" evidence="6">
    <location>
        <begin position="33"/>
        <end position="119"/>
    </location>
</feature>
<name>A0A4Q7VV32_9BURK</name>
<dbReference type="GO" id="GO:0042597">
    <property type="term" value="C:periplasmic space"/>
    <property type="evidence" value="ECO:0007669"/>
    <property type="project" value="InterPro"/>
</dbReference>
<keyword evidence="3 5" id="KW-0408">Iron</keyword>
<feature type="binding site" description="axial binding residue" evidence="5">
    <location>
        <position position="160"/>
    </location>
    <ligand>
        <name>heme c</name>
        <dbReference type="ChEBI" id="CHEBI:61717"/>
        <label>2</label>
    </ligand>
    <ligandPart>
        <name>Fe</name>
        <dbReference type="ChEBI" id="CHEBI:18248"/>
    </ligandPart>
</feature>